<gene>
    <name evidence="2" type="ORF">POSPLADRAFT_1066740</name>
</gene>
<dbReference type="GeneID" id="36327055"/>
<feature type="region of interest" description="Disordered" evidence="1">
    <location>
        <begin position="267"/>
        <end position="286"/>
    </location>
</feature>
<dbReference type="AlphaFoldDB" id="A0A1X6MW61"/>
<reference evidence="2 3" key="1">
    <citation type="submission" date="2017-04" db="EMBL/GenBank/DDBJ databases">
        <title>Genome Sequence of the Model Brown-Rot Fungus Postia placenta SB12.</title>
        <authorList>
            <consortium name="DOE Joint Genome Institute"/>
            <person name="Gaskell J."/>
            <person name="Kersten P."/>
            <person name="Larrondo L.F."/>
            <person name="Canessa P."/>
            <person name="Martinez D."/>
            <person name="Hibbett D."/>
            <person name="Schmoll M."/>
            <person name="Kubicek C.P."/>
            <person name="Martinez A.T."/>
            <person name="Yadav J."/>
            <person name="Master E."/>
            <person name="Magnuson J.K."/>
            <person name="James T."/>
            <person name="Yaver D."/>
            <person name="Berka R."/>
            <person name="Labutti K."/>
            <person name="Lipzen A."/>
            <person name="Aerts A."/>
            <person name="Barry K."/>
            <person name="Henrissat B."/>
            <person name="Blanchette R."/>
            <person name="Grigoriev I."/>
            <person name="Cullen D."/>
        </authorList>
    </citation>
    <scope>NUCLEOTIDE SEQUENCE [LARGE SCALE GENOMIC DNA]</scope>
    <source>
        <strain evidence="2 3">MAD-698-R-SB12</strain>
    </source>
</reference>
<dbReference type="Proteomes" id="UP000194127">
    <property type="component" value="Unassembled WGS sequence"/>
</dbReference>
<dbReference type="EMBL" id="KZ110600">
    <property type="protein sequence ID" value="OSX60472.1"/>
    <property type="molecule type" value="Genomic_DNA"/>
</dbReference>
<accession>A0A1X6MW61</accession>
<dbReference type="RefSeq" id="XP_024337266.1">
    <property type="nucleotide sequence ID" value="XM_024482105.1"/>
</dbReference>
<name>A0A1X6MW61_9APHY</name>
<sequence length="894" mass="102084">MRTLIPEPSTTAKRGLKKAMGLEHDVEKFMDMTKCLRELSREMLDESRLLKDQDRKAWYEFKLQAKKTCPLLMKYEHAWPLGAYMHRYLYDLNMRRNNERVFGTSVAVRGGASDGDEDEPSDEGILDVRTAIRAFNGGQLAYCERNAAASLSKYRHHQSSYRYPPFRQRGSSFRTPELPVPSNKDKPSAGKKRCMPRATRLSNNMVRYNHMTVSEQDPEAWKAFRETAIETYPLLLRYENEWPVHAYMKNYLYFKNYNRKYRARQKSASSGAYTTKRSSRESKRCVAKNTQNLVVEPNGTMLASNEAREDSETGFTAFGSDQDVIPLPYFTYPVSSTSGTVYATAQSNPELFTAYLRGCKPNLEDLAPKLLAAGVYNETRFRYISTWPETEIVAFLKADSGSGLGSFPPLWGAQSDELEASPVNARPPATLAPQSGYIRAKIKLSIYSLTFILTSYPHNWGLTRFKVDAHQCRAVSIKAMRPPIPEPGSREKEALQKAMKLRKNTARFRHFTAQMRCISRKIFDESVPYQGQDPRKTQHFMEVAQAQYPFLQAYEGAWPARCYLKARLKQISHISRTWVYETRRLNLSTPQAFEVHEDPLDEDIPVDAEGTQIPSTFTPQVTPCRLSSHTQTDEEFGDKSSRPSVLHFSFSQFREIYCDCDAEASWSGATKRDAPQRQLGIIPKLYPIAALVAKIAETFPFLQSYQDAWPVKEYLKGYLRMSRFKLWQTKQATRMGDKAKENVASVIYANISHSHSLTAITAAFKANVTTIRHSDHFEQPKCLDTNERARLIDEMPLSPTKHYINEEIVSIVTASGGMVSSFTTFLRQTTPNLEHLQPRFAQAGVNDETSFRGLSTWPLPEMDAFLKDDMGLSLFEYQEVINALLFDYRKDAVV</sequence>
<organism evidence="2 3">
    <name type="scientific">Postia placenta MAD-698-R-SB12</name>
    <dbReference type="NCBI Taxonomy" id="670580"/>
    <lineage>
        <taxon>Eukaryota</taxon>
        <taxon>Fungi</taxon>
        <taxon>Dikarya</taxon>
        <taxon>Basidiomycota</taxon>
        <taxon>Agaricomycotina</taxon>
        <taxon>Agaricomycetes</taxon>
        <taxon>Polyporales</taxon>
        <taxon>Adustoporiaceae</taxon>
        <taxon>Rhodonia</taxon>
    </lineage>
</organism>
<keyword evidence="3" id="KW-1185">Reference proteome</keyword>
<dbReference type="OrthoDB" id="2804468at2759"/>
<evidence type="ECO:0000313" key="2">
    <source>
        <dbReference type="EMBL" id="OSX60472.1"/>
    </source>
</evidence>
<feature type="compositionally biased region" description="Polar residues" evidence="1">
    <location>
        <begin position="267"/>
        <end position="276"/>
    </location>
</feature>
<protein>
    <submittedName>
        <fullName evidence="2">Uncharacterized protein</fullName>
    </submittedName>
</protein>
<evidence type="ECO:0000256" key="1">
    <source>
        <dbReference type="SAM" id="MobiDB-lite"/>
    </source>
</evidence>
<proteinExistence type="predicted"/>
<evidence type="ECO:0000313" key="3">
    <source>
        <dbReference type="Proteomes" id="UP000194127"/>
    </source>
</evidence>
<feature type="region of interest" description="Disordered" evidence="1">
    <location>
        <begin position="165"/>
        <end position="194"/>
    </location>
</feature>